<evidence type="ECO:0000256" key="5">
    <source>
        <dbReference type="ARBA" id="ARBA00013882"/>
    </source>
</evidence>
<evidence type="ECO:0000256" key="1">
    <source>
        <dbReference type="ARBA" id="ARBA00004964"/>
    </source>
</evidence>
<dbReference type="SUPFAM" id="SSF56112">
    <property type="entry name" value="Protein kinase-like (PK-like)"/>
    <property type="match status" value="1"/>
</dbReference>
<name>A0A2I2KK18_9ACTN</name>
<keyword evidence="18" id="KW-1185">Reference proteome</keyword>
<dbReference type="InterPro" id="IPR040999">
    <property type="entry name" value="Mak_N_cap"/>
</dbReference>
<dbReference type="InterPro" id="IPR011009">
    <property type="entry name" value="Kinase-like_dom_sf"/>
</dbReference>
<keyword evidence="10" id="KW-0067">ATP-binding</keyword>
<dbReference type="GO" id="GO:0016301">
    <property type="term" value="F:kinase activity"/>
    <property type="evidence" value="ECO:0007669"/>
    <property type="project" value="UniProtKB-KW"/>
</dbReference>
<dbReference type="GO" id="GO:0005524">
    <property type="term" value="F:ATP binding"/>
    <property type="evidence" value="ECO:0007669"/>
    <property type="project" value="UniProtKB-KW"/>
</dbReference>
<keyword evidence="9 17" id="KW-0418">Kinase</keyword>
<evidence type="ECO:0000256" key="4">
    <source>
        <dbReference type="ARBA" id="ARBA00011962"/>
    </source>
</evidence>
<dbReference type="UniPathway" id="UPA00164"/>
<evidence type="ECO:0000256" key="10">
    <source>
        <dbReference type="ARBA" id="ARBA00022840"/>
    </source>
</evidence>
<dbReference type="Proteomes" id="UP000234331">
    <property type="component" value="Unassembled WGS sequence"/>
</dbReference>
<comment type="catalytic activity">
    <reaction evidence="14">
        <text>D-maltose + ATP = alpha-maltose 1-phosphate + ADP + H(+)</text>
        <dbReference type="Rhea" id="RHEA:31915"/>
        <dbReference type="ChEBI" id="CHEBI:15378"/>
        <dbReference type="ChEBI" id="CHEBI:17306"/>
        <dbReference type="ChEBI" id="CHEBI:30616"/>
        <dbReference type="ChEBI" id="CHEBI:63576"/>
        <dbReference type="ChEBI" id="CHEBI:456216"/>
        <dbReference type="EC" id="2.7.1.175"/>
    </reaction>
</comment>
<evidence type="ECO:0000256" key="15">
    <source>
        <dbReference type="SAM" id="MobiDB-lite"/>
    </source>
</evidence>
<dbReference type="EC" id="2.7.1.175" evidence="4"/>
<evidence type="ECO:0000259" key="16">
    <source>
        <dbReference type="Pfam" id="PF18085"/>
    </source>
</evidence>
<comment type="similarity">
    <text evidence="2">Belongs to the aminoglycoside phosphotransferase family.</text>
</comment>
<keyword evidence="7 17" id="KW-0808">Transferase</keyword>
<dbReference type="Pfam" id="PF18085">
    <property type="entry name" value="Mak_N_cap"/>
    <property type="match status" value="1"/>
</dbReference>
<proteinExistence type="inferred from homology"/>
<evidence type="ECO:0000313" key="17">
    <source>
        <dbReference type="EMBL" id="SNQ46005.1"/>
    </source>
</evidence>
<evidence type="ECO:0000256" key="2">
    <source>
        <dbReference type="ARBA" id="ARBA00006219"/>
    </source>
</evidence>
<accession>A0A2I2KK18</accession>
<dbReference type="EMBL" id="FZMO01000025">
    <property type="protein sequence ID" value="SNQ46005.1"/>
    <property type="molecule type" value="Genomic_DNA"/>
</dbReference>
<gene>
    <name evidence="17" type="primary">mak</name>
    <name evidence="17" type="ORF">FRACA_1200010</name>
</gene>
<evidence type="ECO:0000256" key="12">
    <source>
        <dbReference type="ARBA" id="ARBA00023277"/>
    </source>
</evidence>
<organism evidence="17 18">
    <name type="scientific">Frankia canadensis</name>
    <dbReference type="NCBI Taxonomy" id="1836972"/>
    <lineage>
        <taxon>Bacteria</taxon>
        <taxon>Bacillati</taxon>
        <taxon>Actinomycetota</taxon>
        <taxon>Actinomycetes</taxon>
        <taxon>Frankiales</taxon>
        <taxon>Frankiaceae</taxon>
        <taxon>Frankia</taxon>
    </lineage>
</organism>
<dbReference type="AlphaFoldDB" id="A0A2I2KK18"/>
<evidence type="ECO:0000256" key="11">
    <source>
        <dbReference type="ARBA" id="ARBA00023056"/>
    </source>
</evidence>
<dbReference type="Gene3D" id="3.90.1200.10">
    <property type="match status" value="1"/>
</dbReference>
<feature type="region of interest" description="Disordered" evidence="15">
    <location>
        <begin position="121"/>
        <end position="141"/>
    </location>
</feature>
<keyword evidence="8" id="KW-0547">Nucleotide-binding</keyword>
<protein>
    <recommendedName>
        <fullName evidence="5">Maltokinase</fullName>
        <ecNumber evidence="4">2.7.1.175</ecNumber>
    </recommendedName>
    <alternativeName>
        <fullName evidence="13">Maltose-1-phosphate synthase</fullName>
    </alternativeName>
</protein>
<evidence type="ECO:0000256" key="8">
    <source>
        <dbReference type="ARBA" id="ARBA00022741"/>
    </source>
</evidence>
<evidence type="ECO:0000256" key="9">
    <source>
        <dbReference type="ARBA" id="ARBA00022777"/>
    </source>
</evidence>
<evidence type="ECO:0000256" key="7">
    <source>
        <dbReference type="ARBA" id="ARBA00022679"/>
    </source>
</evidence>
<keyword evidence="12" id="KW-0119">Carbohydrate metabolism</keyword>
<comment type="pathway">
    <text evidence="1">Glycan biosynthesis; glycogen biosynthesis.</text>
</comment>
<dbReference type="OrthoDB" id="3787729at2"/>
<reference evidence="17 18" key="1">
    <citation type="submission" date="2017-06" db="EMBL/GenBank/DDBJ databases">
        <authorList>
            <person name="Kim H.J."/>
            <person name="Triplett B.A."/>
        </authorList>
    </citation>
    <scope>NUCLEOTIDE SEQUENCE [LARGE SCALE GENOMIC DNA]</scope>
    <source>
        <strain evidence="17">FRACA_ARgP5</strain>
    </source>
</reference>
<keyword evidence="11" id="KW-0320">Glycogen biosynthesis</keyword>
<dbReference type="RefSeq" id="WP_101830104.1">
    <property type="nucleotide sequence ID" value="NZ_FZMO01000025.1"/>
</dbReference>
<evidence type="ECO:0000256" key="6">
    <source>
        <dbReference type="ARBA" id="ARBA00022600"/>
    </source>
</evidence>
<evidence type="ECO:0000256" key="13">
    <source>
        <dbReference type="ARBA" id="ARBA00031251"/>
    </source>
</evidence>
<evidence type="ECO:0000256" key="3">
    <source>
        <dbReference type="ARBA" id="ARBA00011245"/>
    </source>
</evidence>
<sequence>MGDHHAELADLLTDWLPRQRWFAGKGRSGGRVRIRRDVSLGDPLRLLLVDVDYDQGPPDHYQVPVVLRGDAPHGHDGFLIGECAGGLVYDGLHDPDGAAALLRFLVRATRRDDLVAEIRDTGGAGADGAHGAPTESRTPLTDDLPAHAVGAEQSNTSIVYGDAYILKVFRRLWPGTNPDLEVTRTLADVGSVHVATPVAWLSADVEGHRTTLGFLQEYLRSGTEGWRLALASVRDLYAEADLHADEVGGDFSAESERLGAATAEVHADLARALPTRPPTTDDLRALVAYLHGRLDAAVEAVPALRGYEAAARKTYDELTGAAPALVHPRPFQRLHGDLHLGQVLRVDSGWVLFDFEGEPARPVADRVGLESPLRDVAGMLRSFDYAARAMLLDRADEPALVYRAQEWAQRNRDAFCRGYGAAAGRDPYADEAILRAFELDKAVYEVLYETRHRPGWTVIPLASVERLTQGTPPAA</sequence>
<evidence type="ECO:0000313" key="18">
    <source>
        <dbReference type="Proteomes" id="UP000234331"/>
    </source>
</evidence>
<keyword evidence="6" id="KW-0321">Glycogen metabolism</keyword>
<evidence type="ECO:0000256" key="14">
    <source>
        <dbReference type="ARBA" id="ARBA00049067"/>
    </source>
</evidence>
<feature type="domain" description="Maltokinase N-terminal cap" evidence="16">
    <location>
        <begin position="15"/>
        <end position="94"/>
    </location>
</feature>
<dbReference type="GO" id="GO:0005978">
    <property type="term" value="P:glycogen biosynthetic process"/>
    <property type="evidence" value="ECO:0007669"/>
    <property type="project" value="UniProtKB-UniPathway"/>
</dbReference>
<comment type="subunit">
    <text evidence="3">Monomer.</text>
</comment>